<dbReference type="GO" id="GO:0016810">
    <property type="term" value="F:hydrolase activity, acting on carbon-nitrogen (but not peptide) bonds"/>
    <property type="evidence" value="ECO:0007669"/>
    <property type="project" value="InterPro"/>
</dbReference>
<reference evidence="4 5" key="1">
    <citation type="submission" date="2011-08" db="EMBL/GenBank/DDBJ databases">
        <authorList>
            <person name="Weinstock G."/>
            <person name="Sodergren E."/>
            <person name="Clifton S."/>
            <person name="Fulton L."/>
            <person name="Fulton B."/>
            <person name="Courtney L."/>
            <person name="Fronick C."/>
            <person name="Harrison M."/>
            <person name="Strong C."/>
            <person name="Farmer C."/>
            <person name="Delahaunty K."/>
            <person name="Markovic C."/>
            <person name="Hall O."/>
            <person name="Minx P."/>
            <person name="Tomlinson C."/>
            <person name="Mitreva M."/>
            <person name="Hou S."/>
            <person name="Chen J."/>
            <person name="Wollam A."/>
            <person name="Pepin K.H."/>
            <person name="Johnson M."/>
            <person name="Bhonagiri V."/>
            <person name="Zhang X."/>
            <person name="Suruliraj S."/>
            <person name="Warren W."/>
            <person name="Chinwalla A."/>
            <person name="Mardis E.R."/>
            <person name="Wilson R.K."/>
        </authorList>
    </citation>
    <scope>NUCLEOTIDE SEQUENCE [LARGE SCALE GENOMIC DNA]</scope>
    <source>
        <strain evidence="4 5">F0357</strain>
    </source>
</reference>
<evidence type="ECO:0000256" key="1">
    <source>
        <dbReference type="ARBA" id="ARBA00004613"/>
    </source>
</evidence>
<dbReference type="Pfam" id="PF01522">
    <property type="entry name" value="Polysacc_deac_1"/>
    <property type="match status" value="1"/>
</dbReference>
<dbReference type="PANTHER" id="PTHR34216:SF3">
    <property type="entry name" value="POLY-BETA-1,6-N-ACETYL-D-GLUCOSAMINE N-DEACETYLASE"/>
    <property type="match status" value="1"/>
</dbReference>
<protein>
    <submittedName>
        <fullName evidence="4">Polysaccharide deacetylase</fullName>
    </submittedName>
</protein>
<dbReference type="GO" id="GO:0005576">
    <property type="term" value="C:extracellular region"/>
    <property type="evidence" value="ECO:0007669"/>
    <property type="project" value="UniProtKB-SubCell"/>
</dbReference>
<keyword evidence="5" id="KW-1185">Reference proteome</keyword>
<dbReference type="Proteomes" id="UP000005481">
    <property type="component" value="Unassembled WGS sequence"/>
</dbReference>
<dbReference type="EMBL" id="AGCJ01000075">
    <property type="protein sequence ID" value="EHM38790.1"/>
    <property type="molecule type" value="Genomic_DNA"/>
</dbReference>
<proteinExistence type="predicted"/>
<dbReference type="InterPro" id="IPR051398">
    <property type="entry name" value="Polysacch_Deacetylase"/>
</dbReference>
<feature type="domain" description="NodB homology" evidence="3">
    <location>
        <begin position="114"/>
        <end position="200"/>
    </location>
</feature>
<evidence type="ECO:0000313" key="4">
    <source>
        <dbReference type="EMBL" id="EHM38790.1"/>
    </source>
</evidence>
<dbReference type="STRING" id="861450.HMPREF0080_01727"/>
<sequence length="200" mass="22957">MGFQEYHTMRRTCLADLEAPFFSAAALSCIGRLRHRRSGKYKKQRRQEVATAVPEQGIPVLMYHMIGDAEDNDAVLKESHLRAQMKFLKDNDFHPITMEQLYEYIVFNKPVPVNPVVITFDDGYPDTYSVVMPLMKEFGFACTVFIPTYDADQGTRLTWRQIKEMQASGMTIAGHGYHHERLAEMSEAVLNEEAQCVRKS</sequence>
<comment type="subcellular location">
    <subcellularLocation>
        <location evidence="1">Secreted</location>
    </subcellularLocation>
</comment>
<keyword evidence="2" id="KW-0732">Signal</keyword>
<dbReference type="GO" id="GO:0005975">
    <property type="term" value="P:carbohydrate metabolic process"/>
    <property type="evidence" value="ECO:0007669"/>
    <property type="project" value="InterPro"/>
</dbReference>
<evidence type="ECO:0000313" key="5">
    <source>
        <dbReference type="Proteomes" id="UP000005481"/>
    </source>
</evidence>
<dbReference type="PATRIC" id="fig|861450.3.peg.1597"/>
<dbReference type="InterPro" id="IPR002509">
    <property type="entry name" value="NODB_dom"/>
</dbReference>
<dbReference type="PANTHER" id="PTHR34216">
    <property type="match status" value="1"/>
</dbReference>
<organism evidence="4 5">
    <name type="scientific">Anaeroglobus geminatus F0357</name>
    <dbReference type="NCBI Taxonomy" id="861450"/>
    <lineage>
        <taxon>Bacteria</taxon>
        <taxon>Bacillati</taxon>
        <taxon>Bacillota</taxon>
        <taxon>Negativicutes</taxon>
        <taxon>Veillonellales</taxon>
        <taxon>Veillonellaceae</taxon>
        <taxon>Anaeroglobus</taxon>
    </lineage>
</organism>
<dbReference type="HOGENOM" id="CLU_1363854_0_0_9"/>
<comment type="caution">
    <text evidence="4">The sequence shown here is derived from an EMBL/GenBank/DDBJ whole genome shotgun (WGS) entry which is preliminary data.</text>
</comment>
<evidence type="ECO:0000256" key="2">
    <source>
        <dbReference type="ARBA" id="ARBA00022729"/>
    </source>
</evidence>
<dbReference type="Gene3D" id="3.20.20.370">
    <property type="entry name" value="Glycoside hydrolase/deacetylase"/>
    <property type="match status" value="1"/>
</dbReference>
<dbReference type="CDD" id="cd10918">
    <property type="entry name" value="CE4_NodB_like_5s_6s"/>
    <property type="match status" value="1"/>
</dbReference>
<dbReference type="SUPFAM" id="SSF88713">
    <property type="entry name" value="Glycoside hydrolase/deacetylase"/>
    <property type="match status" value="1"/>
</dbReference>
<evidence type="ECO:0000259" key="3">
    <source>
        <dbReference type="PROSITE" id="PS51677"/>
    </source>
</evidence>
<gene>
    <name evidence="4" type="ORF">HMPREF0080_01727</name>
</gene>
<dbReference type="eggNOG" id="COG0726">
    <property type="taxonomic scope" value="Bacteria"/>
</dbReference>
<accession>G9YJ82</accession>
<name>G9YJ82_9FIRM</name>
<dbReference type="PROSITE" id="PS51677">
    <property type="entry name" value="NODB"/>
    <property type="match status" value="1"/>
</dbReference>
<dbReference type="InterPro" id="IPR011330">
    <property type="entry name" value="Glyco_hydro/deAcase_b/a-brl"/>
</dbReference>
<dbReference type="AlphaFoldDB" id="G9YJ82"/>